<dbReference type="Proteomes" id="UP000076584">
    <property type="component" value="Unassembled WGS sequence"/>
</dbReference>
<name>A0A162MZD1_COLIC</name>
<organism evidence="2 3">
    <name type="scientific">Colletotrichum incanum</name>
    <name type="common">Soybean anthracnose fungus</name>
    <dbReference type="NCBI Taxonomy" id="1573173"/>
    <lineage>
        <taxon>Eukaryota</taxon>
        <taxon>Fungi</taxon>
        <taxon>Dikarya</taxon>
        <taxon>Ascomycota</taxon>
        <taxon>Pezizomycotina</taxon>
        <taxon>Sordariomycetes</taxon>
        <taxon>Hypocreomycetidae</taxon>
        <taxon>Glomerellales</taxon>
        <taxon>Glomerellaceae</taxon>
        <taxon>Colletotrichum</taxon>
        <taxon>Colletotrichum spaethianum species complex</taxon>
    </lineage>
</organism>
<dbReference type="EMBL" id="LFIW01000652">
    <property type="protein sequence ID" value="KZL85360.1"/>
    <property type="molecule type" value="Genomic_DNA"/>
</dbReference>
<evidence type="ECO:0000313" key="2">
    <source>
        <dbReference type="EMBL" id="KZL85360.1"/>
    </source>
</evidence>
<evidence type="ECO:0000313" key="3">
    <source>
        <dbReference type="Proteomes" id="UP000076584"/>
    </source>
</evidence>
<dbReference type="PANTHER" id="PTHR35896">
    <property type="entry name" value="IG-LIKE DOMAIN-CONTAINING PROTEIN"/>
    <property type="match status" value="1"/>
</dbReference>
<dbReference type="PANTHER" id="PTHR35896:SF3">
    <property type="entry name" value="MAJOR FACILITATOR SUPERFAMILY TRANSPORTER"/>
    <property type="match status" value="1"/>
</dbReference>
<gene>
    <name evidence="2" type="ORF">CI238_07373</name>
</gene>
<dbReference type="AlphaFoldDB" id="A0A162MZD1"/>
<dbReference type="InterPro" id="IPR053008">
    <property type="entry name" value="Phomopsin_biosynth_assoc"/>
</dbReference>
<proteinExistence type="predicted"/>
<feature type="transmembrane region" description="Helical" evidence="1">
    <location>
        <begin position="59"/>
        <end position="83"/>
    </location>
</feature>
<sequence>LLLFSPPVAPRTNTITTMFLKWASRKEASYDTLPLGPDLDEKSPATRQSNVFENRWPKIAVFVTVTAIVFLLVALCSVTALYLRLLHQTSPLPPAFEDCGHSVEEAKSRGCVFDELIPAWMPASCPRVGSKEFVTAGRDWESRNGTSFPSWRYYIDAELKREISVDQLAEMAHGGLQRAGT</sequence>
<keyword evidence="1" id="KW-1133">Transmembrane helix</keyword>
<protein>
    <submittedName>
        <fullName evidence="2">Uncharacterized protein</fullName>
    </submittedName>
</protein>
<keyword evidence="1" id="KW-0472">Membrane</keyword>
<accession>A0A162MZD1</accession>
<comment type="caution">
    <text evidence="2">The sequence shown here is derived from an EMBL/GenBank/DDBJ whole genome shotgun (WGS) entry which is preliminary data.</text>
</comment>
<keyword evidence="1" id="KW-0812">Transmembrane</keyword>
<keyword evidence="3" id="KW-1185">Reference proteome</keyword>
<reference evidence="2 3" key="1">
    <citation type="submission" date="2015-06" db="EMBL/GenBank/DDBJ databases">
        <title>Survival trade-offs in plant roots during colonization by closely related pathogenic and mutualistic fungi.</title>
        <authorList>
            <person name="Hacquard S."/>
            <person name="Kracher B."/>
            <person name="Hiruma K."/>
            <person name="Weinman A."/>
            <person name="Muench P."/>
            <person name="Garrido Oter R."/>
            <person name="Ver Loren van Themaat E."/>
            <person name="Dallerey J.-F."/>
            <person name="Damm U."/>
            <person name="Henrissat B."/>
            <person name="Lespinet O."/>
            <person name="Thon M."/>
            <person name="Kemen E."/>
            <person name="McHardy A.C."/>
            <person name="Schulze-Lefert P."/>
            <person name="O'Connell R.J."/>
        </authorList>
    </citation>
    <scope>NUCLEOTIDE SEQUENCE [LARGE SCALE GENOMIC DNA]</scope>
    <source>
        <strain evidence="2 3">MAFF 238704</strain>
    </source>
</reference>
<evidence type="ECO:0000256" key="1">
    <source>
        <dbReference type="SAM" id="Phobius"/>
    </source>
</evidence>
<feature type="non-terminal residue" evidence="2">
    <location>
        <position position="1"/>
    </location>
</feature>